<sequence>MQSDESITEGSDTSLMVRELSKLGTNPLHSTADRPTGSLRSRPNGRVDGQNAEGQGCLARAGDMPSSQAPDPNGTQSLHLAHLKPEKWD</sequence>
<dbReference type="AlphaFoldDB" id="A0A9D3STC2"/>
<feature type="compositionally biased region" description="Polar residues" evidence="1">
    <location>
        <begin position="65"/>
        <end position="78"/>
    </location>
</feature>
<name>A0A9D3STC2_9TELE</name>
<evidence type="ECO:0000313" key="3">
    <source>
        <dbReference type="Proteomes" id="UP000824219"/>
    </source>
</evidence>
<protein>
    <submittedName>
        <fullName evidence="2">Uncharacterized protein</fullName>
    </submittedName>
</protein>
<organism evidence="2 3">
    <name type="scientific">Hemibagrus wyckioides</name>
    <dbReference type="NCBI Taxonomy" id="337641"/>
    <lineage>
        <taxon>Eukaryota</taxon>
        <taxon>Metazoa</taxon>
        <taxon>Chordata</taxon>
        <taxon>Craniata</taxon>
        <taxon>Vertebrata</taxon>
        <taxon>Euteleostomi</taxon>
        <taxon>Actinopterygii</taxon>
        <taxon>Neopterygii</taxon>
        <taxon>Teleostei</taxon>
        <taxon>Ostariophysi</taxon>
        <taxon>Siluriformes</taxon>
        <taxon>Bagridae</taxon>
        <taxon>Hemibagrus</taxon>
    </lineage>
</organism>
<accession>A0A9D3STC2</accession>
<feature type="region of interest" description="Disordered" evidence="1">
    <location>
        <begin position="1"/>
        <end position="89"/>
    </location>
</feature>
<evidence type="ECO:0000313" key="2">
    <source>
        <dbReference type="EMBL" id="KAG7335977.1"/>
    </source>
</evidence>
<proteinExistence type="predicted"/>
<comment type="caution">
    <text evidence="2">The sequence shown here is derived from an EMBL/GenBank/DDBJ whole genome shotgun (WGS) entry which is preliminary data.</text>
</comment>
<evidence type="ECO:0000256" key="1">
    <source>
        <dbReference type="SAM" id="MobiDB-lite"/>
    </source>
</evidence>
<keyword evidence="3" id="KW-1185">Reference proteome</keyword>
<reference evidence="2 3" key="1">
    <citation type="submission" date="2021-06" db="EMBL/GenBank/DDBJ databases">
        <title>Chromosome-level genome assembly of the red-tail catfish (Hemibagrus wyckioides).</title>
        <authorList>
            <person name="Shao F."/>
        </authorList>
    </citation>
    <scope>NUCLEOTIDE SEQUENCE [LARGE SCALE GENOMIC DNA]</scope>
    <source>
        <strain evidence="2">EC202008001</strain>
        <tissue evidence="2">Blood</tissue>
    </source>
</reference>
<feature type="compositionally biased region" description="Polar residues" evidence="1">
    <location>
        <begin position="1"/>
        <end position="14"/>
    </location>
</feature>
<dbReference type="Proteomes" id="UP000824219">
    <property type="component" value="Linkage Group LG01"/>
</dbReference>
<dbReference type="EMBL" id="JAHKSW010000001">
    <property type="protein sequence ID" value="KAG7335977.1"/>
    <property type="molecule type" value="Genomic_DNA"/>
</dbReference>
<gene>
    <name evidence="2" type="ORF">KOW79_000670</name>
</gene>